<dbReference type="PANTHER" id="PTHR43031">
    <property type="entry name" value="FAD-DEPENDENT OXIDOREDUCTASE"/>
    <property type="match status" value="1"/>
</dbReference>
<protein>
    <submittedName>
        <fullName evidence="2">Rhodanese-like domain-containing protein</fullName>
    </submittedName>
</protein>
<dbReference type="PANTHER" id="PTHR43031:SF1">
    <property type="entry name" value="PYRIDINE NUCLEOTIDE-DISULPHIDE OXIDOREDUCTASE"/>
    <property type="match status" value="1"/>
</dbReference>
<sequence length="107" mass="10973">MAEVSIDQFTAARADGALVVDVREPAEYVQGHVPGALLVPLGDVPARAGELPTDRPVYVICASGNRSLRAADYLGRAGVDARSVQGGTSGWVRAGNPVVTGSRADAS</sequence>
<name>A0ABP8EVU4_9MICO</name>
<dbReference type="Pfam" id="PF00581">
    <property type="entry name" value="Rhodanese"/>
    <property type="match status" value="1"/>
</dbReference>
<dbReference type="Proteomes" id="UP001499841">
    <property type="component" value="Unassembled WGS sequence"/>
</dbReference>
<organism evidence="2 3">
    <name type="scientific">Georgenia daeguensis</name>
    <dbReference type="NCBI Taxonomy" id="908355"/>
    <lineage>
        <taxon>Bacteria</taxon>
        <taxon>Bacillati</taxon>
        <taxon>Actinomycetota</taxon>
        <taxon>Actinomycetes</taxon>
        <taxon>Micrococcales</taxon>
        <taxon>Bogoriellaceae</taxon>
        <taxon>Georgenia</taxon>
    </lineage>
</organism>
<evidence type="ECO:0000259" key="1">
    <source>
        <dbReference type="PROSITE" id="PS50206"/>
    </source>
</evidence>
<dbReference type="InterPro" id="IPR001307">
    <property type="entry name" value="Thiosulphate_STrfase_CS"/>
</dbReference>
<dbReference type="Gene3D" id="3.40.250.10">
    <property type="entry name" value="Rhodanese-like domain"/>
    <property type="match status" value="1"/>
</dbReference>
<proteinExistence type="predicted"/>
<dbReference type="CDD" id="cd00158">
    <property type="entry name" value="RHOD"/>
    <property type="match status" value="1"/>
</dbReference>
<keyword evidence="3" id="KW-1185">Reference proteome</keyword>
<gene>
    <name evidence="2" type="ORF">GCM10022262_24380</name>
</gene>
<dbReference type="PROSITE" id="PS50206">
    <property type="entry name" value="RHODANESE_3"/>
    <property type="match status" value="1"/>
</dbReference>
<dbReference type="InterPro" id="IPR050229">
    <property type="entry name" value="GlpE_sulfurtransferase"/>
</dbReference>
<accession>A0ABP8EVU4</accession>
<comment type="caution">
    <text evidence="2">The sequence shown here is derived from an EMBL/GenBank/DDBJ whole genome shotgun (WGS) entry which is preliminary data.</text>
</comment>
<dbReference type="InterPro" id="IPR001763">
    <property type="entry name" value="Rhodanese-like_dom"/>
</dbReference>
<evidence type="ECO:0000313" key="2">
    <source>
        <dbReference type="EMBL" id="GAA4288078.1"/>
    </source>
</evidence>
<evidence type="ECO:0000313" key="3">
    <source>
        <dbReference type="Proteomes" id="UP001499841"/>
    </source>
</evidence>
<dbReference type="EMBL" id="BAABBA010000011">
    <property type="protein sequence ID" value="GAA4288078.1"/>
    <property type="molecule type" value="Genomic_DNA"/>
</dbReference>
<dbReference type="SUPFAM" id="SSF52821">
    <property type="entry name" value="Rhodanese/Cell cycle control phosphatase"/>
    <property type="match status" value="1"/>
</dbReference>
<dbReference type="SMART" id="SM00450">
    <property type="entry name" value="RHOD"/>
    <property type="match status" value="1"/>
</dbReference>
<dbReference type="InterPro" id="IPR036873">
    <property type="entry name" value="Rhodanese-like_dom_sf"/>
</dbReference>
<dbReference type="RefSeq" id="WP_345041534.1">
    <property type="nucleotide sequence ID" value="NZ_BAABBA010000011.1"/>
</dbReference>
<reference evidence="3" key="1">
    <citation type="journal article" date="2019" name="Int. J. Syst. Evol. Microbiol.">
        <title>The Global Catalogue of Microorganisms (GCM) 10K type strain sequencing project: providing services to taxonomists for standard genome sequencing and annotation.</title>
        <authorList>
            <consortium name="The Broad Institute Genomics Platform"/>
            <consortium name="The Broad Institute Genome Sequencing Center for Infectious Disease"/>
            <person name="Wu L."/>
            <person name="Ma J."/>
        </authorList>
    </citation>
    <scope>NUCLEOTIDE SEQUENCE [LARGE SCALE GENOMIC DNA]</scope>
    <source>
        <strain evidence="3">JCM 17459</strain>
    </source>
</reference>
<dbReference type="PROSITE" id="PS00380">
    <property type="entry name" value="RHODANESE_1"/>
    <property type="match status" value="1"/>
</dbReference>
<feature type="domain" description="Rhodanese" evidence="1">
    <location>
        <begin position="13"/>
        <end position="100"/>
    </location>
</feature>